<gene>
    <name evidence="2" type="ORF">E5083_07075</name>
</gene>
<sequence>MYLMNGRFYGCKVVVSDLDRSLAFYAGVFGLREVARFNFTDPDITEVLLEDETGGRRVILMNSEVLPVPSCPGWSPLVLEVDDVQAAREELAAAGFEVAFEPVGLGPLSIFMAADPDGYLIEIFAGEMVIDNLPTDQKIPHPVPHIHAAK</sequence>
<organism evidence="2 3">
    <name type="scientific">Streptomyces bauhiniae</name>
    <dbReference type="NCBI Taxonomy" id="2340725"/>
    <lineage>
        <taxon>Bacteria</taxon>
        <taxon>Bacillati</taxon>
        <taxon>Actinomycetota</taxon>
        <taxon>Actinomycetes</taxon>
        <taxon>Kitasatosporales</taxon>
        <taxon>Streptomycetaceae</taxon>
        <taxon>Streptomyces</taxon>
    </lineage>
</organism>
<dbReference type="InterPro" id="IPR037523">
    <property type="entry name" value="VOC_core"/>
</dbReference>
<dbReference type="Pfam" id="PF00903">
    <property type="entry name" value="Glyoxalase"/>
    <property type="match status" value="1"/>
</dbReference>
<dbReference type="CDD" id="cd06587">
    <property type="entry name" value="VOC"/>
    <property type="match status" value="1"/>
</dbReference>
<name>A0A4Z1DAB2_9ACTN</name>
<proteinExistence type="predicted"/>
<evidence type="ECO:0000313" key="2">
    <source>
        <dbReference type="EMBL" id="TGN79393.1"/>
    </source>
</evidence>
<accession>A0A4Z1DAB2</accession>
<dbReference type="Gene3D" id="3.10.180.10">
    <property type="entry name" value="2,3-Dihydroxybiphenyl 1,2-Dioxygenase, domain 1"/>
    <property type="match status" value="1"/>
</dbReference>
<keyword evidence="3" id="KW-1185">Reference proteome</keyword>
<comment type="caution">
    <text evidence="2">The sequence shown here is derived from an EMBL/GenBank/DDBJ whole genome shotgun (WGS) entry which is preliminary data.</text>
</comment>
<dbReference type="InterPro" id="IPR029068">
    <property type="entry name" value="Glyas_Bleomycin-R_OHBP_Dase"/>
</dbReference>
<dbReference type="Proteomes" id="UP000298159">
    <property type="component" value="Unassembled WGS sequence"/>
</dbReference>
<feature type="domain" description="VOC" evidence="1">
    <location>
        <begin position="7"/>
        <end position="126"/>
    </location>
</feature>
<dbReference type="EMBL" id="SRRT01000002">
    <property type="protein sequence ID" value="TGN79393.1"/>
    <property type="molecule type" value="Genomic_DNA"/>
</dbReference>
<dbReference type="InterPro" id="IPR004360">
    <property type="entry name" value="Glyas_Fos-R_dOase_dom"/>
</dbReference>
<evidence type="ECO:0000313" key="3">
    <source>
        <dbReference type="Proteomes" id="UP000298159"/>
    </source>
</evidence>
<reference evidence="2 3" key="1">
    <citation type="submission" date="2019-04" db="EMBL/GenBank/DDBJ databases">
        <title>Streptomyces sp. nov. Bv016 isolated from bark of Buahinia variegata.</title>
        <authorList>
            <person name="Kanchanasin P."/>
            <person name="Tanasupawat S."/>
            <person name="Yuki M."/>
            <person name="Kudo T."/>
        </authorList>
    </citation>
    <scope>NUCLEOTIDE SEQUENCE [LARGE SCALE GENOMIC DNA]</scope>
    <source>
        <strain evidence="2 3">Bv016</strain>
    </source>
</reference>
<evidence type="ECO:0000259" key="1">
    <source>
        <dbReference type="PROSITE" id="PS51819"/>
    </source>
</evidence>
<dbReference type="SUPFAM" id="SSF54593">
    <property type="entry name" value="Glyoxalase/Bleomycin resistance protein/Dihydroxybiphenyl dioxygenase"/>
    <property type="match status" value="1"/>
</dbReference>
<protein>
    <submittedName>
        <fullName evidence="2">VOC family protein</fullName>
    </submittedName>
</protein>
<dbReference type="AlphaFoldDB" id="A0A4Z1DAB2"/>
<dbReference type="PROSITE" id="PS51819">
    <property type="entry name" value="VOC"/>
    <property type="match status" value="1"/>
</dbReference>